<evidence type="ECO:0000313" key="4">
    <source>
        <dbReference type="Proteomes" id="UP000834106"/>
    </source>
</evidence>
<keyword evidence="2" id="KW-0812">Transmembrane</keyword>
<keyword evidence="4" id="KW-1185">Reference proteome</keyword>
<dbReference type="EMBL" id="OU503039">
    <property type="protein sequence ID" value="CAI9759670.1"/>
    <property type="molecule type" value="Genomic_DNA"/>
</dbReference>
<feature type="transmembrane region" description="Helical" evidence="2">
    <location>
        <begin position="130"/>
        <end position="148"/>
    </location>
</feature>
<name>A0AAD2DPW8_9LAMI</name>
<evidence type="ECO:0000256" key="1">
    <source>
        <dbReference type="SAM" id="MobiDB-lite"/>
    </source>
</evidence>
<evidence type="ECO:0000256" key="2">
    <source>
        <dbReference type="SAM" id="Phobius"/>
    </source>
</evidence>
<accession>A0AAD2DPW8</accession>
<feature type="region of interest" description="Disordered" evidence="1">
    <location>
        <begin position="1"/>
        <end position="66"/>
    </location>
</feature>
<dbReference type="AlphaFoldDB" id="A0AAD2DPW8"/>
<protein>
    <submittedName>
        <fullName evidence="3">Uncharacterized protein</fullName>
    </submittedName>
</protein>
<proteinExistence type="predicted"/>
<feature type="compositionally biased region" description="Polar residues" evidence="1">
    <location>
        <begin position="52"/>
        <end position="66"/>
    </location>
</feature>
<gene>
    <name evidence="3" type="ORF">FPE_LOCUS7100</name>
</gene>
<keyword evidence="2" id="KW-0472">Membrane</keyword>
<dbReference type="Proteomes" id="UP000834106">
    <property type="component" value="Chromosome 4"/>
</dbReference>
<keyword evidence="2" id="KW-1133">Transmembrane helix</keyword>
<evidence type="ECO:0000313" key="3">
    <source>
        <dbReference type="EMBL" id="CAI9759670.1"/>
    </source>
</evidence>
<sequence>MSQKKDYYPCVSTAGSKPTKASIESEGDGKLSRDLSDMRAPEDTSKRENDEANTLPQCRKSNTSGDTLMLDGSFGPIHKTIETSKHNSNQVEPLETEERYNFYQLRPREHMKYDHKTRSSRTPYMQSYDHFFLFLFSLLIVCFVRVLLRKLYLIF</sequence>
<reference evidence="3" key="1">
    <citation type="submission" date="2023-05" db="EMBL/GenBank/DDBJ databases">
        <authorList>
            <person name="Huff M."/>
        </authorList>
    </citation>
    <scope>NUCLEOTIDE SEQUENCE</scope>
</reference>
<feature type="compositionally biased region" description="Basic and acidic residues" evidence="1">
    <location>
        <begin position="27"/>
        <end position="50"/>
    </location>
</feature>
<organism evidence="3 4">
    <name type="scientific">Fraxinus pennsylvanica</name>
    <dbReference type="NCBI Taxonomy" id="56036"/>
    <lineage>
        <taxon>Eukaryota</taxon>
        <taxon>Viridiplantae</taxon>
        <taxon>Streptophyta</taxon>
        <taxon>Embryophyta</taxon>
        <taxon>Tracheophyta</taxon>
        <taxon>Spermatophyta</taxon>
        <taxon>Magnoliopsida</taxon>
        <taxon>eudicotyledons</taxon>
        <taxon>Gunneridae</taxon>
        <taxon>Pentapetalae</taxon>
        <taxon>asterids</taxon>
        <taxon>lamiids</taxon>
        <taxon>Lamiales</taxon>
        <taxon>Oleaceae</taxon>
        <taxon>Oleeae</taxon>
        <taxon>Fraxinus</taxon>
    </lineage>
</organism>